<proteinExistence type="predicted"/>
<evidence type="ECO:0000256" key="1">
    <source>
        <dbReference type="ARBA" id="ARBA00023172"/>
    </source>
</evidence>
<dbReference type="InterPro" id="IPR011010">
    <property type="entry name" value="DNA_brk_join_enz"/>
</dbReference>
<gene>
    <name evidence="4" type="ORF">RM704_05850</name>
</gene>
<dbReference type="InterPro" id="IPR013762">
    <property type="entry name" value="Integrase-like_cat_sf"/>
</dbReference>
<evidence type="ECO:0000259" key="3">
    <source>
        <dbReference type="PROSITE" id="PS51898"/>
    </source>
</evidence>
<dbReference type="PROSITE" id="PS51898">
    <property type="entry name" value="TYR_RECOMBINASE"/>
    <property type="match status" value="1"/>
</dbReference>
<protein>
    <submittedName>
        <fullName evidence="4">Site-specific integrase</fullName>
    </submittedName>
</protein>
<dbReference type="Pfam" id="PF00589">
    <property type="entry name" value="Phage_integrase"/>
    <property type="match status" value="1"/>
</dbReference>
<name>A0ABU2YUD2_9ACTN</name>
<dbReference type="RefSeq" id="WP_311589885.1">
    <property type="nucleotide sequence ID" value="NZ_JAVRFJ010000004.1"/>
</dbReference>
<accession>A0ABU2YUD2</accession>
<dbReference type="InterPro" id="IPR050090">
    <property type="entry name" value="Tyrosine_recombinase_XerCD"/>
</dbReference>
<keyword evidence="5" id="KW-1185">Reference proteome</keyword>
<feature type="domain" description="Tyr recombinase" evidence="3">
    <location>
        <begin position="471"/>
        <end position="692"/>
    </location>
</feature>
<evidence type="ECO:0000313" key="5">
    <source>
        <dbReference type="Proteomes" id="UP001180737"/>
    </source>
</evidence>
<dbReference type="SUPFAM" id="SSF56349">
    <property type="entry name" value="DNA breaking-rejoining enzymes"/>
    <property type="match status" value="1"/>
</dbReference>
<dbReference type="PANTHER" id="PTHR30349:SF64">
    <property type="entry name" value="PROPHAGE INTEGRASE INTD-RELATED"/>
    <property type="match status" value="1"/>
</dbReference>
<evidence type="ECO:0000313" key="4">
    <source>
        <dbReference type="EMBL" id="MDT0567014.1"/>
    </source>
</evidence>
<dbReference type="EMBL" id="JAVRFJ010000004">
    <property type="protein sequence ID" value="MDT0567014.1"/>
    <property type="molecule type" value="Genomic_DNA"/>
</dbReference>
<dbReference type="CDD" id="cd00397">
    <property type="entry name" value="DNA_BRE_C"/>
    <property type="match status" value="1"/>
</dbReference>
<sequence length="823" mass="93459">MVNRTTVETYTARNRRPRPRDSSREAGRPGFQGATLEAAPAPRPKHPPAPFGDLTTTSVEDLCDLAAQILRGKTNSVAEKRSRGIRRLFGHLATLPGETWQERWEGSGFNDENALSVTILARPEVRYDRSNLISALKMAFGMRVIQPSLSGFRANKFPDYPEPFRKLQRDPQLDEIFRAIDSHPEWNPTNRLRAKFDIACALTTQGITLADLTPAALLHYAMEVKRLGVIHGGSSSNSGPGGYAAWEVLYSTGHFPQSTPPTLRMIVYNGQKTVEELVDSYPVKNAGVRQLLIDYLTRRRADTDYITLQALARNLANLFWVSIEKINPGQKNLVLSPEVYDQWRADLRYWTNNKTKVRKHFETILLAVRAFYVDLHSWAIAEPEKWAHWVAPCPVLPRDLKGFGKRQRENNRNMADRTRIRQPLLPTLVQHVESRHEHLAALLEAGRKVPLGEAFTLGGRRYNRTDSLADRRRARLLDDPAVRVVEHATGKTTDVTVAEDIAFWEWAIVELLRHSGIRVEELTELTHLSVRQYQRPNGEVIALLVVAPSKNDRERVIPMSAELFHVIARIVRRQTPGGKPIPLVSRYDPHEKTWSEPMPFLLQRKIGTIRGVMAAGTALKMLRRTCERIAETNEAFAGMTFTPHDFRRLFATEIVNGGLPIHIGAALLGHLNLQTTQGYVAVFAEDVVTSYQEFLNHRRTQRPDGEYTDVTPKEWEEFEEHFDKRKVELGNCARPYGSSCQHEHACIRCPMLQVNPKMLPRLAEIEKDLVLRRKRAEEEQWLGEIEGIDMTLTFVRTKQADAARLAHRTPVALGIPALPPRPD</sequence>
<organism evidence="4 5">
    <name type="scientific">Streptomyces gottesmaniae</name>
    <dbReference type="NCBI Taxonomy" id="3075518"/>
    <lineage>
        <taxon>Bacteria</taxon>
        <taxon>Bacillati</taxon>
        <taxon>Actinomycetota</taxon>
        <taxon>Actinomycetes</taxon>
        <taxon>Kitasatosporales</taxon>
        <taxon>Streptomycetaceae</taxon>
        <taxon>Streptomyces</taxon>
    </lineage>
</organism>
<feature type="compositionally biased region" description="Polar residues" evidence="2">
    <location>
        <begin position="1"/>
        <end position="12"/>
    </location>
</feature>
<reference evidence="4" key="1">
    <citation type="submission" date="2024-05" db="EMBL/GenBank/DDBJ databases">
        <title>30 novel species of actinomycetes from the DSMZ collection.</title>
        <authorList>
            <person name="Nouioui I."/>
        </authorList>
    </citation>
    <scope>NUCLEOTIDE SEQUENCE</scope>
    <source>
        <strain evidence="4">DSM 3412</strain>
    </source>
</reference>
<dbReference type="PANTHER" id="PTHR30349">
    <property type="entry name" value="PHAGE INTEGRASE-RELATED"/>
    <property type="match status" value="1"/>
</dbReference>
<keyword evidence="1" id="KW-0233">DNA recombination</keyword>
<feature type="region of interest" description="Disordered" evidence="2">
    <location>
        <begin position="1"/>
        <end position="55"/>
    </location>
</feature>
<dbReference type="Gene3D" id="1.10.443.10">
    <property type="entry name" value="Intergrase catalytic core"/>
    <property type="match status" value="1"/>
</dbReference>
<evidence type="ECO:0000256" key="2">
    <source>
        <dbReference type="SAM" id="MobiDB-lite"/>
    </source>
</evidence>
<dbReference type="Proteomes" id="UP001180737">
    <property type="component" value="Unassembled WGS sequence"/>
</dbReference>
<comment type="caution">
    <text evidence="4">The sequence shown here is derived from an EMBL/GenBank/DDBJ whole genome shotgun (WGS) entry which is preliminary data.</text>
</comment>
<dbReference type="InterPro" id="IPR002104">
    <property type="entry name" value="Integrase_catalytic"/>
</dbReference>